<comment type="caution">
    <text evidence="1">The sequence shown here is derived from an EMBL/GenBank/DDBJ whole genome shotgun (WGS) entry which is preliminary data.</text>
</comment>
<dbReference type="Pfam" id="PF06996">
    <property type="entry name" value="T6SS_TssG"/>
    <property type="match status" value="1"/>
</dbReference>
<sequence>MNNFASYDFYKLLSKLLKTYNKNEIFLRTNKELKHPHREIESVNINMDTFNQELAVQIMTNFMGLHGNTSQLPSYMLDKLSRNEDGNEGWTLFFDFFNNYILWIFFESLSIRNYPRSFKSDFTDSISYILFKMLGINDSKIAKKYLPFAPLLLSLRKPKNYIERVLCSNFNLHNRLHILENLPHQILIASSQINKLGIKNNILGKNCILGTKFLSFQNKIAIYIHDIDYLAAIEYLPGRNKYQDLKDSITFLTNSEFCVDLYLKINLSEKMIVKLGDESVAKLGWGTILGKAKKDYLIMRVDLCK</sequence>
<dbReference type="Proteomes" id="UP000037997">
    <property type="component" value="Unassembled WGS sequence"/>
</dbReference>
<evidence type="ECO:0000313" key="1">
    <source>
        <dbReference type="EMBL" id="KPH56573.1"/>
    </source>
</evidence>
<name>A0A0N1EC95_9HELI</name>
<dbReference type="RefSeq" id="WP_054197451.1">
    <property type="nucleotide sequence ID" value="NZ_JNOC01000001.1"/>
</dbReference>
<evidence type="ECO:0000313" key="2">
    <source>
        <dbReference type="Proteomes" id="UP000037997"/>
    </source>
</evidence>
<gene>
    <name evidence="1" type="ORF">HPU229334_00115</name>
</gene>
<protein>
    <submittedName>
        <fullName evidence="1">Type VI secretion protein</fullName>
    </submittedName>
</protein>
<dbReference type="PATRIC" id="fig|35818.11.peg.22"/>
<dbReference type="STRING" id="35818.HPU229336_00060"/>
<dbReference type="InterPro" id="IPR010732">
    <property type="entry name" value="T6SS_TssG-like"/>
</dbReference>
<dbReference type="EMBL" id="JNOC01000001">
    <property type="protein sequence ID" value="KPH56573.1"/>
    <property type="molecule type" value="Genomic_DNA"/>
</dbReference>
<dbReference type="AlphaFoldDB" id="A0A0N1EC95"/>
<organism evidence="1 2">
    <name type="scientific">Helicobacter pullorum</name>
    <dbReference type="NCBI Taxonomy" id="35818"/>
    <lineage>
        <taxon>Bacteria</taxon>
        <taxon>Pseudomonadati</taxon>
        <taxon>Campylobacterota</taxon>
        <taxon>Epsilonproteobacteria</taxon>
        <taxon>Campylobacterales</taxon>
        <taxon>Helicobacteraceae</taxon>
        <taxon>Helicobacter</taxon>
    </lineage>
</organism>
<reference evidence="1 2" key="1">
    <citation type="submission" date="2014-06" db="EMBL/GenBank/DDBJ databases">
        <title>Helicobacter pullorum isolates in fresh chicken meat - phenotypic and genotypic features.</title>
        <authorList>
            <person name="Borges V."/>
            <person name="Santos A."/>
            <person name="Correia C.B."/>
            <person name="Saraiva M."/>
            <person name="Menard A."/>
            <person name="Vieira L."/>
            <person name="Sampaio D.A."/>
            <person name="Gomes J.P."/>
            <person name="Oleastro M."/>
        </authorList>
    </citation>
    <scope>NUCLEOTIDE SEQUENCE [LARGE SCALE GENOMIC DNA]</scope>
    <source>
        <strain evidence="1 2">229334/12</strain>
    </source>
</reference>
<dbReference type="PANTHER" id="PTHR35564">
    <property type="match status" value="1"/>
</dbReference>
<accession>A0A0N1EC95</accession>
<dbReference type="PANTHER" id="PTHR35564:SF3">
    <property type="entry name" value="TYPE VI SECRETION SYSTEM BASEPLATE SUBUNIT TSSG"/>
    <property type="match status" value="1"/>
</dbReference>
<proteinExistence type="predicted"/>